<feature type="domain" description="Glutamate/phenylalanine/leucine/valine/L-tryptophan dehydrogenase C-terminal" evidence="9">
    <location>
        <begin position="186"/>
        <end position="416"/>
    </location>
</feature>
<dbReference type="Gene3D" id="3.40.50.720">
    <property type="entry name" value="NAD(P)-binding Rossmann-like Domain"/>
    <property type="match status" value="1"/>
</dbReference>
<protein>
    <recommendedName>
        <fullName evidence="2 4">Glutamate dehydrogenase</fullName>
    </recommendedName>
</protein>
<dbReference type="CDD" id="cd01076">
    <property type="entry name" value="NAD_bind_1_Glu_DH"/>
    <property type="match status" value="1"/>
</dbReference>
<comment type="similarity">
    <text evidence="1 4 8">Belongs to the Glu/Leu/Phe/Val dehydrogenases family.</text>
</comment>
<dbReference type="GO" id="GO:0006538">
    <property type="term" value="P:L-glutamate catabolic process"/>
    <property type="evidence" value="ECO:0007669"/>
    <property type="project" value="TreeGrafter"/>
</dbReference>
<keyword evidence="11" id="KW-1185">Reference proteome</keyword>
<keyword evidence="3 4" id="KW-0560">Oxidoreductase</keyword>
<dbReference type="InterPro" id="IPR006096">
    <property type="entry name" value="Glu/Leu/Phe/Val/Trp_DH_C"/>
</dbReference>
<name>A0A6F8ZFA5_9FIRM</name>
<dbReference type="KEGG" id="hfv:R50_0919"/>
<dbReference type="GO" id="GO:0000166">
    <property type="term" value="F:nucleotide binding"/>
    <property type="evidence" value="ECO:0007669"/>
    <property type="project" value="UniProtKB-KW"/>
</dbReference>
<organism evidence="10 11">
    <name type="scientific">Candidatus Hydrogenisulfobacillus filiaventi</name>
    <dbReference type="NCBI Taxonomy" id="2707344"/>
    <lineage>
        <taxon>Bacteria</taxon>
        <taxon>Bacillati</taxon>
        <taxon>Bacillota</taxon>
        <taxon>Clostridia</taxon>
        <taxon>Eubacteriales</taxon>
        <taxon>Clostridiales Family XVII. Incertae Sedis</taxon>
        <taxon>Candidatus Hydrogenisulfobacillus</taxon>
    </lineage>
</organism>
<dbReference type="Gene3D" id="3.40.50.10860">
    <property type="entry name" value="Leucine Dehydrogenase, chain A, domain 1"/>
    <property type="match status" value="1"/>
</dbReference>
<dbReference type="InterPro" id="IPR033922">
    <property type="entry name" value="NAD_bind_Glu_DH"/>
</dbReference>
<dbReference type="Pfam" id="PF02812">
    <property type="entry name" value="ELFV_dehydrog_N"/>
    <property type="match status" value="1"/>
</dbReference>
<feature type="active site" description="Proton donor" evidence="5">
    <location>
        <position position="109"/>
    </location>
</feature>
<dbReference type="InterPro" id="IPR014362">
    <property type="entry name" value="Glu_DH"/>
</dbReference>
<feature type="binding site" evidence="6">
    <location>
        <position position="224"/>
    </location>
    <ligand>
        <name>NAD(+)</name>
        <dbReference type="ChEBI" id="CHEBI:57540"/>
    </ligand>
</feature>
<feature type="binding site" evidence="6">
    <location>
        <position position="193"/>
    </location>
    <ligand>
        <name>NAD(+)</name>
        <dbReference type="ChEBI" id="CHEBI:57540"/>
    </ligand>
</feature>
<dbReference type="PANTHER" id="PTHR11606:SF13">
    <property type="entry name" value="GLUTAMATE DEHYDROGENASE 1, MITOCHONDRIAL"/>
    <property type="match status" value="1"/>
</dbReference>
<dbReference type="EMBL" id="LR778114">
    <property type="protein sequence ID" value="CAB1128425.1"/>
    <property type="molecule type" value="Genomic_DNA"/>
</dbReference>
<evidence type="ECO:0000256" key="5">
    <source>
        <dbReference type="PIRSR" id="PIRSR000185-1"/>
    </source>
</evidence>
<dbReference type="InterPro" id="IPR036291">
    <property type="entry name" value="NAD(P)-bd_dom_sf"/>
</dbReference>
<dbReference type="InterPro" id="IPR006095">
    <property type="entry name" value="Glu/Leu/Phe/Val/Trp_DH"/>
</dbReference>
<evidence type="ECO:0000256" key="1">
    <source>
        <dbReference type="ARBA" id="ARBA00006382"/>
    </source>
</evidence>
<dbReference type="Pfam" id="PF00208">
    <property type="entry name" value="ELFV_dehydrog"/>
    <property type="match status" value="1"/>
</dbReference>
<feature type="binding site" evidence="6">
    <location>
        <position position="73"/>
    </location>
    <ligand>
        <name>substrate</name>
    </ligand>
</feature>
<feature type="site" description="Important for catalysis" evidence="7">
    <location>
        <position position="149"/>
    </location>
</feature>
<evidence type="ECO:0000313" key="11">
    <source>
        <dbReference type="Proteomes" id="UP000503399"/>
    </source>
</evidence>
<reference evidence="10 11" key="1">
    <citation type="submission" date="2020-02" db="EMBL/GenBank/DDBJ databases">
        <authorList>
            <person name="Hogendoorn C."/>
        </authorList>
    </citation>
    <scope>NUCLEOTIDE SEQUENCE [LARGE SCALE GENOMIC DNA]</scope>
    <source>
        <strain evidence="10">R501</strain>
    </source>
</reference>
<evidence type="ECO:0000256" key="7">
    <source>
        <dbReference type="PIRSR" id="PIRSR000185-3"/>
    </source>
</evidence>
<evidence type="ECO:0000256" key="6">
    <source>
        <dbReference type="PIRSR" id="PIRSR000185-2"/>
    </source>
</evidence>
<dbReference type="PIRSF" id="PIRSF000185">
    <property type="entry name" value="Glu_DH"/>
    <property type="match status" value="1"/>
</dbReference>
<evidence type="ECO:0000259" key="9">
    <source>
        <dbReference type="SMART" id="SM00839"/>
    </source>
</evidence>
<keyword evidence="6" id="KW-0547">Nucleotide-binding</keyword>
<feature type="binding site" evidence="6">
    <location>
        <position position="352"/>
    </location>
    <ligand>
        <name>substrate</name>
    </ligand>
</feature>
<evidence type="ECO:0000256" key="8">
    <source>
        <dbReference type="RuleBase" id="RU004417"/>
    </source>
</evidence>
<evidence type="ECO:0000313" key="10">
    <source>
        <dbReference type="EMBL" id="CAB1128425.1"/>
    </source>
</evidence>
<dbReference type="GO" id="GO:0004352">
    <property type="term" value="F:glutamate dehydrogenase (NAD+) activity"/>
    <property type="evidence" value="ECO:0007669"/>
    <property type="project" value="TreeGrafter"/>
</dbReference>
<dbReference type="SMART" id="SM00839">
    <property type="entry name" value="ELFV_dehydrog"/>
    <property type="match status" value="1"/>
</dbReference>
<dbReference type="AlphaFoldDB" id="A0A6F8ZFA5"/>
<dbReference type="InterPro" id="IPR006097">
    <property type="entry name" value="Glu/Leu/Phe/Val/Trp_DH_dimer"/>
</dbReference>
<evidence type="ECO:0000256" key="3">
    <source>
        <dbReference type="ARBA" id="ARBA00023002"/>
    </source>
</evidence>
<dbReference type="PANTHER" id="PTHR11606">
    <property type="entry name" value="GLUTAMATE DEHYDROGENASE"/>
    <property type="match status" value="1"/>
</dbReference>
<dbReference type="InterPro" id="IPR046346">
    <property type="entry name" value="Aminoacid_DH-like_N_sf"/>
</dbReference>
<accession>A0A6F8ZFA5</accession>
<dbReference type="SUPFAM" id="SSF53223">
    <property type="entry name" value="Aminoacid dehydrogenase-like, N-terminal domain"/>
    <property type="match status" value="1"/>
</dbReference>
<keyword evidence="6" id="KW-0520">NAD</keyword>
<feature type="binding site" evidence="6">
    <location>
        <position position="97"/>
    </location>
    <ligand>
        <name>substrate</name>
    </ligand>
</feature>
<evidence type="ECO:0000256" key="4">
    <source>
        <dbReference type="PIRNR" id="PIRNR000185"/>
    </source>
</evidence>
<gene>
    <name evidence="10" type="primary">gudB</name>
    <name evidence="10" type="ORF">R50_0919</name>
</gene>
<dbReference type="PRINTS" id="PR00082">
    <property type="entry name" value="GLFDHDRGNASE"/>
</dbReference>
<proteinExistence type="inferred from homology"/>
<evidence type="ECO:0000256" key="2">
    <source>
        <dbReference type="ARBA" id="ARBA00012896"/>
    </source>
</evidence>
<sequence>MAEADGSLNPYLRAREAFRDAVERLGLEPAVYEILKQPLRFLEVAVPVVRDDGSLAVFTGYRSQHNDALGPTKGGLRFHPSVTADEVRALSMWMTVKSALLGLPYGGGKGGIAVDVDTLSEREIERLSREYIRAVSLIIGPEKDIPAPDVSTNPQIMAWMVDEYSRIRGENTFGLITGKPLVIGGSPGRLEATGRGLIHATRALAREMGLAFEGATVAVQGFGNVGSVAALLASRAGARVVAVSDKEGGLYRAQGLDLDRLLAYKRDHRRLAGFPEAEPITNAQLLELPVDILIPAALENQITAENAPRIQARIVAEGANGPTTPEADRILFDKGVMVLPDVLGNAGGVTVSYFEWVQNQTRYYWTETEVNERLETFMTRAMTAMHRMHARYGVPLRQAAYLVATARVAEAMRVRGWLK</sequence>
<dbReference type="Proteomes" id="UP000503399">
    <property type="component" value="Chromosome"/>
</dbReference>
<dbReference type="SUPFAM" id="SSF51735">
    <property type="entry name" value="NAD(P)-binding Rossmann-fold domains"/>
    <property type="match status" value="1"/>
</dbReference>